<dbReference type="EMBL" id="CP002684">
    <property type="protein sequence ID" value="AEE29594.1"/>
    <property type="molecule type" value="Genomic_DNA"/>
</dbReference>
<evidence type="ECO:0000313" key="7">
    <source>
        <dbReference type="Proteomes" id="UP000006548"/>
    </source>
</evidence>
<dbReference type="InterPro" id="IPR009057">
    <property type="entry name" value="Homeodomain-like_sf"/>
</dbReference>
<dbReference type="PANTHER" id="PTHR47122:SF4">
    <property type="entry name" value="TRF-LIKE 3"/>
    <property type="match status" value="1"/>
</dbReference>
<dbReference type="AlphaFoldDB" id="F4I7K3"/>
<evidence type="ECO:0000256" key="2">
    <source>
        <dbReference type="ARBA" id="ARBA00023242"/>
    </source>
</evidence>
<comment type="subcellular location">
    <subcellularLocation>
        <location evidence="1">Nucleus</location>
    </subcellularLocation>
</comment>
<evidence type="ECO:0000259" key="4">
    <source>
        <dbReference type="PROSITE" id="PS51294"/>
    </source>
</evidence>
<dbReference type="PROSITE" id="PS51294">
    <property type="entry name" value="HTH_MYB"/>
    <property type="match status" value="1"/>
</dbReference>
<dbReference type="Proteomes" id="UP000006548">
    <property type="component" value="Chromosome 1"/>
</dbReference>
<reference evidence="7" key="2">
    <citation type="journal article" date="2017" name="Plant J.">
        <title>Araport11: a complete reannotation of the Arabidopsis thaliana reference genome.</title>
        <authorList>
            <person name="Cheng C.Y."/>
            <person name="Krishnakumar V."/>
            <person name="Chan A.P."/>
            <person name="Thibaud-Nissen F."/>
            <person name="Schobel S."/>
            <person name="Town C.D."/>
        </authorList>
    </citation>
    <scope>GENOME REANNOTATION</scope>
    <source>
        <strain evidence="7">cv. Columbia</strain>
    </source>
</reference>
<dbReference type="GO" id="GO:0022626">
    <property type="term" value="C:cytosolic ribosome"/>
    <property type="evidence" value="ECO:0007005"/>
    <property type="project" value="TAIR"/>
</dbReference>
<dbReference type="CDD" id="cd11660">
    <property type="entry name" value="SANT_TRF"/>
    <property type="match status" value="1"/>
</dbReference>
<dbReference type="GO" id="GO:0000976">
    <property type="term" value="F:transcription cis-regulatory region binding"/>
    <property type="evidence" value="ECO:0000353"/>
    <property type="project" value="TAIR"/>
</dbReference>
<dbReference type="SUPFAM" id="SSF46689">
    <property type="entry name" value="Homeodomain-like"/>
    <property type="match status" value="1"/>
</dbReference>
<sequence>MFGNVKDYGETFQDSIFQTRNGSLSSTNQIGNPVTYKLVRVAGDGSLVPATDEEMLEVKNLLEKNEQDMPVLPDPIQTEEYIPDEGSPSQFLQLENFEGKTYCIHAKTDRISLGLHDKGFFQSETAGPYTENLNSRHESKEELMNGSQMLFVLPDTKFQISTELSGNVELVPSKVLLQEPILFSSNGCSINQSTDVLNATASPKEPALSTAASKPDFSRVPGEISLANLSIKELQETFRATFGRETTSKDKRWLKRRIKMGLINSCVVPTTTLTINDSKLIGGDQDAIDAFSKGTVDEETATESIDTPASPDGIKGHSNDFGHSPVETFVDHYSGNEDFEGEDGSAKRVRKPTRRYIEETNEKQQIDGSMIPSKDPSSIQAVSSEGRVVVTRMVSLAGSRIQVPYVSHVRRSRPRENIMALGEFRSKSWEVKAAPEEGNLNLSPPQLSNDVNRVPGVKSASRCVQKESDKDHLKPIFTDVDQEMMEPELLDSSGDSSDDNFVDAPITQSASGRKLHRAWTISEVEKLVEGVSKYGVGKWTEIKKLSFSPYTHRTTVDLKDKWRNLQKASSSNRMEGGLKKHGSMAIPTHIMLQVRELAQKQSPISRVVSKARVVKRSRSRNGFL</sequence>
<dbReference type="GeneID" id="838319"/>
<dbReference type="TAIR" id="AT1G17460">
    <property type="gene designation" value="TRFL3"/>
</dbReference>
<keyword evidence="7" id="KW-1185">Reference proteome</keyword>
<proteinExistence type="evidence at protein level"/>
<evidence type="ECO:0000313" key="8">
    <source>
        <dbReference type="TAIR" id="AT1G17460"/>
    </source>
</evidence>
<accession>F4I7K3</accession>
<organism evidence="6 7">
    <name type="scientific">Arabidopsis thaliana</name>
    <name type="common">Mouse-ear cress</name>
    <dbReference type="NCBI Taxonomy" id="3702"/>
    <lineage>
        <taxon>Eukaryota</taxon>
        <taxon>Viridiplantae</taxon>
        <taxon>Streptophyta</taxon>
        <taxon>Embryophyta</taxon>
        <taxon>Tracheophyta</taxon>
        <taxon>Spermatophyta</taxon>
        <taxon>Magnoliopsida</taxon>
        <taxon>eudicotyledons</taxon>
        <taxon>Gunneridae</taxon>
        <taxon>Pentapetalae</taxon>
        <taxon>rosids</taxon>
        <taxon>malvids</taxon>
        <taxon>Brassicales</taxon>
        <taxon>Brassicaceae</taxon>
        <taxon>Camelineae</taxon>
        <taxon>Arabidopsis</taxon>
    </lineage>
</organism>
<dbReference type="PaxDb" id="3702-AT1G17460.2"/>
<reference evidence="6 7" key="1">
    <citation type="journal article" date="2000" name="Nature">
        <title>Sequence and analysis of chromosome 1 of the plant Arabidopsis thaliana.</title>
        <authorList>
            <person name="Theologis A."/>
            <person name="Ecker J.R."/>
            <person name="Palm C.J."/>
            <person name="Federspiel N.A."/>
            <person name="Kaul S."/>
            <person name="White O."/>
            <person name="Alonso J."/>
            <person name="Altafi H."/>
            <person name="Araujo R."/>
            <person name="Bowman C.L."/>
            <person name="Brooks S.Y."/>
            <person name="Buehler E."/>
            <person name="Chan A."/>
            <person name="Chao Q."/>
            <person name="Chen H."/>
            <person name="Cheuk R.F."/>
            <person name="Chin C.W."/>
            <person name="Chung M.K."/>
            <person name="Conn L."/>
            <person name="Conway A.B."/>
            <person name="Conway A.R."/>
            <person name="Creasy T.H."/>
            <person name="Dewar K."/>
            <person name="Dunn P."/>
            <person name="Etgu P."/>
            <person name="Feldblyum T.V."/>
            <person name="Feng J."/>
            <person name="Fong B."/>
            <person name="Fujii C.Y."/>
            <person name="Gill J.E."/>
            <person name="Goldsmith A.D."/>
            <person name="Haas B."/>
            <person name="Hansen N.F."/>
            <person name="Hughes B."/>
            <person name="Huizar L."/>
            <person name="Hunter J.L."/>
            <person name="Jenkins J."/>
            <person name="Johnson-Hopson C."/>
            <person name="Khan S."/>
            <person name="Khaykin E."/>
            <person name="Kim C.J."/>
            <person name="Koo H.L."/>
            <person name="Kremenetskaia I."/>
            <person name="Kurtz D.B."/>
            <person name="Kwan A."/>
            <person name="Lam B."/>
            <person name="Langin-Hooper S."/>
            <person name="Lee A."/>
            <person name="Lee J.M."/>
            <person name="Lenz C.A."/>
            <person name="Li J.H."/>
            <person name="Li Y."/>
            <person name="Lin X."/>
            <person name="Liu S.X."/>
            <person name="Liu Z.A."/>
            <person name="Luros J.S."/>
            <person name="Maiti R."/>
            <person name="Marziali A."/>
            <person name="Militscher J."/>
            <person name="Miranda M."/>
            <person name="Nguyen M."/>
            <person name="Nierman W.C."/>
            <person name="Osborne B.I."/>
            <person name="Pai G."/>
            <person name="Peterson J."/>
            <person name="Pham P.K."/>
            <person name="Rizzo M."/>
            <person name="Rooney T."/>
            <person name="Rowley D."/>
            <person name="Sakano H."/>
            <person name="Salzberg S.L."/>
            <person name="Schwartz J.R."/>
            <person name="Shinn P."/>
            <person name="Southwick A.M."/>
            <person name="Sun H."/>
            <person name="Tallon L.J."/>
            <person name="Tambunga G."/>
            <person name="Toriumi M.J."/>
            <person name="Town C.D."/>
            <person name="Utterback T."/>
            <person name="Van Aken S."/>
            <person name="Vaysberg M."/>
            <person name="Vysotskaia V.S."/>
            <person name="Walker M."/>
            <person name="Wu D."/>
            <person name="Yu G."/>
            <person name="Fraser C.M."/>
            <person name="Venter J.C."/>
            <person name="Davis R.W."/>
        </authorList>
    </citation>
    <scope>NUCLEOTIDE SEQUENCE [LARGE SCALE GENOMIC DNA]</scope>
    <source>
        <strain evidence="7">cv. Columbia</strain>
    </source>
</reference>
<feature type="domain" description="HTH myb-type" evidence="4">
    <location>
        <begin position="513"/>
        <end position="570"/>
    </location>
</feature>
<dbReference type="InterPro" id="IPR017930">
    <property type="entry name" value="Myb_dom"/>
</dbReference>
<evidence type="ECO:0000313" key="6">
    <source>
        <dbReference type="EMBL" id="AEE29594.1"/>
    </source>
</evidence>
<dbReference type="ExpressionAtlas" id="F4I7K3">
    <property type="expression patterns" value="baseline and differential"/>
</dbReference>
<evidence type="ECO:0000256" key="1">
    <source>
        <dbReference type="ARBA" id="ARBA00004123"/>
    </source>
</evidence>
<keyword evidence="9 10" id="KW-1267">Proteomics identification</keyword>
<keyword evidence="2" id="KW-0539">Nucleus</keyword>
<dbReference type="KEGG" id="ath:AT1G17460"/>
<dbReference type="SMART" id="SM00717">
    <property type="entry name" value="SANT"/>
    <property type="match status" value="1"/>
</dbReference>
<evidence type="ECO:0007829" key="9">
    <source>
        <dbReference type="PeptideAtlas" id="F4I7K3"/>
    </source>
</evidence>
<evidence type="ECO:0007829" key="10">
    <source>
        <dbReference type="ProteomicsDB" id="F4I7K3"/>
    </source>
</evidence>
<dbReference type="InterPro" id="IPR001005">
    <property type="entry name" value="SANT/Myb"/>
</dbReference>
<name>F4I7K3_ARATH</name>
<protein>
    <submittedName>
        <fullName evidence="6">TRF-like 3</fullName>
    </submittedName>
</protein>
<dbReference type="STRING" id="3702.F4I7K3"/>
<dbReference type="Araport" id="AT1G17460"/>
<dbReference type="ProteomicsDB" id="209548"/>
<feature type="domain" description="Myb-like" evidence="3">
    <location>
        <begin position="519"/>
        <end position="566"/>
    </location>
</feature>
<dbReference type="PANTHER" id="PTHR47122">
    <property type="entry name" value="MYB-LIKE DNA-BINDING DOMAIN CONTAINING PROTEIN, EXPRESSED"/>
    <property type="match status" value="1"/>
</dbReference>
<dbReference type="FunCoup" id="F4I7K3">
    <property type="interactions" value="638"/>
</dbReference>
<dbReference type="PROSITE" id="PS50090">
    <property type="entry name" value="MYB_LIKE"/>
    <property type="match status" value="1"/>
</dbReference>
<evidence type="ECO:0000313" key="5">
    <source>
        <dbReference type="Araport" id="AT1G17460"/>
    </source>
</evidence>
<dbReference type="eggNOG" id="ENOG502QWKN">
    <property type="taxonomic scope" value="Eukaryota"/>
</dbReference>
<dbReference type="GO" id="GO:0005634">
    <property type="term" value="C:nucleus"/>
    <property type="evidence" value="ECO:0007669"/>
    <property type="project" value="UniProtKB-SubCell"/>
</dbReference>
<evidence type="ECO:0000259" key="3">
    <source>
        <dbReference type="PROSITE" id="PS50090"/>
    </source>
</evidence>
<dbReference type="SMR" id="F4I7K3"/>
<dbReference type="Pfam" id="PF00249">
    <property type="entry name" value="Myb_DNA-binding"/>
    <property type="match status" value="1"/>
</dbReference>
<dbReference type="RefSeq" id="NP_001185023.1">
    <property type="nucleotide sequence ID" value="NM_001198094.1"/>
</dbReference>
<dbReference type="InParanoid" id="F4I7K3"/>
<dbReference type="Gene3D" id="1.10.246.220">
    <property type="match status" value="1"/>
</dbReference>
<gene>
    <name evidence="6 8" type="primary">TRFL3</name>
    <name evidence="6" type="synonym">TRF-like 3</name>
    <name evidence="5 6" type="ordered locus">At1g17460</name>
    <name evidence="6" type="ORF">F28G4.5</name>
</gene>